<dbReference type="EMBL" id="QLMJ01000024">
    <property type="protein sequence ID" value="RAK27178.1"/>
    <property type="molecule type" value="Genomic_DNA"/>
</dbReference>
<protein>
    <submittedName>
        <fullName evidence="1">Uncharacterized protein</fullName>
    </submittedName>
</protein>
<sequence length="123" mass="13275">MPDMDVALKDAMQVDGAIGAALVDRGSGMALGIAGGGKDFDLSVAAAANTEVIRAKLRTMEMLGLRENVEDILVTLDSQYHLLRPLTGRSGQGLFLYLALNKDRANLALARHQLKRIEENLDI</sequence>
<dbReference type="RefSeq" id="WP_111654112.1">
    <property type="nucleotide sequence ID" value="NZ_JACHWI010000004.1"/>
</dbReference>
<gene>
    <name evidence="1" type="ORF">B0I29_12465</name>
</gene>
<name>A0A327Z428_9ACTN</name>
<reference evidence="1 2" key="1">
    <citation type="submission" date="2018-06" db="EMBL/GenBank/DDBJ databases">
        <title>Genomic Encyclopedia of Type Strains, Phase III (KMG-III): the genomes of soil and plant-associated and newly described type strains.</title>
        <authorList>
            <person name="Whitman W."/>
        </authorList>
    </citation>
    <scope>NUCLEOTIDE SEQUENCE [LARGE SCALE GENOMIC DNA]</scope>
    <source>
        <strain evidence="1 2">CGMCC 4.7090</strain>
    </source>
</reference>
<dbReference type="OrthoDB" id="3781969at2"/>
<dbReference type="Proteomes" id="UP000249341">
    <property type="component" value="Unassembled WGS sequence"/>
</dbReference>
<evidence type="ECO:0000313" key="2">
    <source>
        <dbReference type="Proteomes" id="UP000249341"/>
    </source>
</evidence>
<dbReference type="SUPFAM" id="SSF103196">
    <property type="entry name" value="Roadblock/LC7 domain"/>
    <property type="match status" value="1"/>
</dbReference>
<accession>A0A327Z428</accession>
<keyword evidence="2" id="KW-1185">Reference proteome</keyword>
<comment type="caution">
    <text evidence="1">The sequence shown here is derived from an EMBL/GenBank/DDBJ whole genome shotgun (WGS) entry which is preliminary data.</text>
</comment>
<evidence type="ECO:0000313" key="1">
    <source>
        <dbReference type="EMBL" id="RAK27178.1"/>
    </source>
</evidence>
<dbReference type="AlphaFoldDB" id="A0A327Z428"/>
<organism evidence="1 2">
    <name type="scientific">Actinoplanes lutulentus</name>
    <dbReference type="NCBI Taxonomy" id="1287878"/>
    <lineage>
        <taxon>Bacteria</taxon>
        <taxon>Bacillati</taxon>
        <taxon>Actinomycetota</taxon>
        <taxon>Actinomycetes</taxon>
        <taxon>Micromonosporales</taxon>
        <taxon>Micromonosporaceae</taxon>
        <taxon>Actinoplanes</taxon>
    </lineage>
</organism>
<proteinExistence type="predicted"/>